<evidence type="ECO:0000256" key="1">
    <source>
        <dbReference type="SAM" id="MobiDB-lite"/>
    </source>
</evidence>
<dbReference type="EMBL" id="BGZK01000037">
    <property type="protein sequence ID" value="GBP09760.1"/>
    <property type="molecule type" value="Genomic_DNA"/>
</dbReference>
<feature type="compositionally biased region" description="Basic and acidic residues" evidence="1">
    <location>
        <begin position="39"/>
        <end position="51"/>
    </location>
</feature>
<proteinExistence type="predicted"/>
<dbReference type="AlphaFoldDB" id="A0A4C1T889"/>
<evidence type="ECO:0000313" key="2">
    <source>
        <dbReference type="EMBL" id="GBP09760.1"/>
    </source>
</evidence>
<dbReference type="Proteomes" id="UP000299102">
    <property type="component" value="Unassembled WGS sequence"/>
</dbReference>
<keyword evidence="3" id="KW-1185">Reference proteome</keyword>
<sequence length="95" mass="10490">MTCPLCVCAPPYNLGFPTISLPLGAGQVSISETTTRVQTKSDRSADDEKSKGTVSHVSTGEVTRRWVLDVRRVRLRPGPRENNRSVVPFLALRRP</sequence>
<organism evidence="2 3">
    <name type="scientific">Eumeta variegata</name>
    <name type="common">Bagworm moth</name>
    <name type="synonym">Eumeta japonica</name>
    <dbReference type="NCBI Taxonomy" id="151549"/>
    <lineage>
        <taxon>Eukaryota</taxon>
        <taxon>Metazoa</taxon>
        <taxon>Ecdysozoa</taxon>
        <taxon>Arthropoda</taxon>
        <taxon>Hexapoda</taxon>
        <taxon>Insecta</taxon>
        <taxon>Pterygota</taxon>
        <taxon>Neoptera</taxon>
        <taxon>Endopterygota</taxon>
        <taxon>Lepidoptera</taxon>
        <taxon>Glossata</taxon>
        <taxon>Ditrysia</taxon>
        <taxon>Tineoidea</taxon>
        <taxon>Psychidae</taxon>
        <taxon>Oiketicinae</taxon>
        <taxon>Eumeta</taxon>
    </lineage>
</organism>
<feature type="region of interest" description="Disordered" evidence="1">
    <location>
        <begin position="32"/>
        <end position="58"/>
    </location>
</feature>
<name>A0A4C1T889_EUMVA</name>
<gene>
    <name evidence="2" type="ORF">EVAR_81046_1</name>
</gene>
<accession>A0A4C1T889</accession>
<evidence type="ECO:0000313" key="3">
    <source>
        <dbReference type="Proteomes" id="UP000299102"/>
    </source>
</evidence>
<protein>
    <submittedName>
        <fullName evidence="2">Uncharacterized protein</fullName>
    </submittedName>
</protein>
<reference evidence="2 3" key="1">
    <citation type="journal article" date="2019" name="Commun. Biol.">
        <title>The bagworm genome reveals a unique fibroin gene that provides high tensile strength.</title>
        <authorList>
            <person name="Kono N."/>
            <person name="Nakamura H."/>
            <person name="Ohtoshi R."/>
            <person name="Tomita M."/>
            <person name="Numata K."/>
            <person name="Arakawa K."/>
        </authorList>
    </citation>
    <scope>NUCLEOTIDE SEQUENCE [LARGE SCALE GENOMIC DNA]</scope>
</reference>
<comment type="caution">
    <text evidence="2">The sequence shown here is derived from an EMBL/GenBank/DDBJ whole genome shotgun (WGS) entry which is preliminary data.</text>
</comment>